<comment type="similarity">
    <text evidence="1">Belongs to the bactofilin family.</text>
</comment>
<evidence type="ECO:0000313" key="5">
    <source>
        <dbReference type="Proteomes" id="UP001199322"/>
    </source>
</evidence>
<dbReference type="EMBL" id="CATWFT010000009">
    <property type="protein sequence ID" value="CAJ0726533.1"/>
    <property type="molecule type" value="Genomic_DNA"/>
</dbReference>
<dbReference type="EMBL" id="QGBI01000019">
    <property type="protein sequence ID" value="MBX3891919.1"/>
    <property type="molecule type" value="Genomic_DNA"/>
</dbReference>
<dbReference type="Proteomes" id="UP001199322">
    <property type="component" value="Unassembled WGS sequence"/>
</dbReference>
<reference evidence="2 4" key="2">
    <citation type="submission" date="2023-07" db="EMBL/GenBank/DDBJ databases">
        <authorList>
            <person name="Peeters C."/>
        </authorList>
    </citation>
    <scope>NUCLEOTIDE SEQUENCE [LARGE SCALE GENOMIC DNA]</scope>
    <source>
        <strain evidence="2 4">R-38712</strain>
    </source>
</reference>
<accession>A0A2P4RAP4</accession>
<dbReference type="InterPro" id="IPR007607">
    <property type="entry name" value="BacA/B"/>
</dbReference>
<dbReference type="PANTHER" id="PTHR35024">
    <property type="entry name" value="HYPOTHETICAL CYTOSOLIC PROTEIN"/>
    <property type="match status" value="1"/>
</dbReference>
<comment type="caution">
    <text evidence="3">The sequence shown here is derived from an EMBL/GenBank/DDBJ whole genome shotgun (WGS) entry which is preliminary data.</text>
</comment>
<dbReference type="OMA" id="GMSIHGD"/>
<organism evidence="3 5">
    <name type="scientific">Ralstonia pickettii</name>
    <name type="common">Burkholderia pickettii</name>
    <dbReference type="NCBI Taxonomy" id="329"/>
    <lineage>
        <taxon>Bacteria</taxon>
        <taxon>Pseudomonadati</taxon>
        <taxon>Pseudomonadota</taxon>
        <taxon>Betaproteobacteria</taxon>
        <taxon>Burkholderiales</taxon>
        <taxon>Burkholderiaceae</taxon>
        <taxon>Ralstonia</taxon>
    </lineage>
</organism>
<gene>
    <name evidence="3" type="ORF">DEE74_18810</name>
    <name evidence="2" type="ORF">R38712_03080</name>
</gene>
<dbReference type="AlphaFoldDB" id="A0A2P4RAP4"/>
<dbReference type="Pfam" id="PF04519">
    <property type="entry name" value="Bactofilin"/>
    <property type="match status" value="1"/>
</dbReference>
<reference evidence="3" key="1">
    <citation type="submission" date="2018-06" db="EMBL/GenBank/DDBJ databases">
        <authorList>
            <person name="O'Rourke A."/>
        </authorList>
    </citation>
    <scope>NUCLEOTIDE SEQUENCE</scope>
    <source>
        <strain evidence="3">132550021-3</strain>
    </source>
</reference>
<proteinExistence type="inferred from homology"/>
<keyword evidence="4" id="KW-1185">Reference proteome</keyword>
<name>A0A2P4RAP4_RALPI</name>
<dbReference type="Proteomes" id="UP001189303">
    <property type="component" value="Unassembled WGS sequence"/>
</dbReference>
<evidence type="ECO:0000256" key="1">
    <source>
        <dbReference type="ARBA" id="ARBA00044755"/>
    </source>
</evidence>
<evidence type="ECO:0000313" key="4">
    <source>
        <dbReference type="Proteomes" id="UP001189303"/>
    </source>
</evidence>
<dbReference type="RefSeq" id="WP_012435710.1">
    <property type="nucleotide sequence ID" value="NZ_CATWFT010000009.1"/>
</dbReference>
<evidence type="ECO:0000313" key="3">
    <source>
        <dbReference type="EMBL" id="MBX3891919.1"/>
    </source>
</evidence>
<dbReference type="PANTHER" id="PTHR35024:SF4">
    <property type="entry name" value="POLYMER-FORMING CYTOSKELETAL PROTEIN"/>
    <property type="match status" value="1"/>
</dbReference>
<sequence length="127" mass="13015">MKEQMEISIINEGMAIHGNVDMDHGGSILGLVNGNVVSSGGLLHIGPAAVIKGSVTGQFVLIQGAVEGDVNAQVSLKVEGAVKGEIRYAGTIRLGPHANLEGRITRIPRLSAAAPAPPVEDALESST</sequence>
<protein>
    <submittedName>
        <fullName evidence="3">Polymer-forming cytoskeletal protein</fullName>
    </submittedName>
</protein>
<evidence type="ECO:0000313" key="2">
    <source>
        <dbReference type="EMBL" id="CAJ0726533.1"/>
    </source>
</evidence>